<reference evidence="1 2" key="1">
    <citation type="journal article" date="2014" name="Curr. Biol.">
        <title>The genome of the clonal raider ant Cerapachys biroi.</title>
        <authorList>
            <person name="Oxley P.R."/>
            <person name="Ji L."/>
            <person name="Fetter-Pruneda I."/>
            <person name="McKenzie S.K."/>
            <person name="Li C."/>
            <person name="Hu H."/>
            <person name="Zhang G."/>
            <person name="Kronauer D.J."/>
        </authorList>
    </citation>
    <scope>NUCLEOTIDE SEQUENCE [LARGE SCALE GENOMIC DNA]</scope>
</reference>
<protein>
    <submittedName>
        <fullName evidence="1">Uncharacterized protein</fullName>
    </submittedName>
</protein>
<feature type="non-terminal residue" evidence="1">
    <location>
        <position position="1"/>
    </location>
</feature>
<sequence>YTCLRKFVVPLSRKSMSLPGVAMHISMPLSRSCACGPFGAPPKIHEFLTAADSPKQLATS</sequence>
<evidence type="ECO:0000313" key="1">
    <source>
        <dbReference type="EMBL" id="EZA62253.1"/>
    </source>
</evidence>
<dbReference type="AlphaFoldDB" id="A0A026X2F6"/>
<organism evidence="1 2">
    <name type="scientific">Ooceraea biroi</name>
    <name type="common">Clonal raider ant</name>
    <name type="synonym">Cerapachys biroi</name>
    <dbReference type="NCBI Taxonomy" id="2015173"/>
    <lineage>
        <taxon>Eukaryota</taxon>
        <taxon>Metazoa</taxon>
        <taxon>Ecdysozoa</taxon>
        <taxon>Arthropoda</taxon>
        <taxon>Hexapoda</taxon>
        <taxon>Insecta</taxon>
        <taxon>Pterygota</taxon>
        <taxon>Neoptera</taxon>
        <taxon>Endopterygota</taxon>
        <taxon>Hymenoptera</taxon>
        <taxon>Apocrita</taxon>
        <taxon>Aculeata</taxon>
        <taxon>Formicoidea</taxon>
        <taxon>Formicidae</taxon>
        <taxon>Dorylinae</taxon>
        <taxon>Ooceraea</taxon>
    </lineage>
</organism>
<dbReference type="EMBL" id="KK107024">
    <property type="protein sequence ID" value="EZA62253.1"/>
    <property type="molecule type" value="Genomic_DNA"/>
</dbReference>
<proteinExistence type="predicted"/>
<gene>
    <name evidence="1" type="ORF">X777_00621</name>
</gene>
<keyword evidence="2" id="KW-1185">Reference proteome</keyword>
<accession>A0A026X2F6</accession>
<evidence type="ECO:0000313" key="2">
    <source>
        <dbReference type="Proteomes" id="UP000053097"/>
    </source>
</evidence>
<name>A0A026X2F6_OOCBI</name>
<dbReference type="Proteomes" id="UP000053097">
    <property type="component" value="Unassembled WGS sequence"/>
</dbReference>